<keyword evidence="4" id="KW-1185">Reference proteome</keyword>
<feature type="signal peptide" evidence="2">
    <location>
        <begin position="1"/>
        <end position="26"/>
    </location>
</feature>
<dbReference type="GO" id="GO:0080043">
    <property type="term" value="F:quercetin 3-O-glucosyltransferase activity"/>
    <property type="evidence" value="ECO:0007669"/>
    <property type="project" value="TreeGrafter"/>
</dbReference>
<accession>A0A8T2QQ26</accession>
<evidence type="ECO:0000256" key="2">
    <source>
        <dbReference type="SAM" id="SignalP"/>
    </source>
</evidence>
<dbReference type="Proteomes" id="UP000825935">
    <property type="component" value="Chromosome 33"/>
</dbReference>
<dbReference type="GO" id="GO:0080044">
    <property type="term" value="F:quercetin 7-O-glucosyltransferase activity"/>
    <property type="evidence" value="ECO:0007669"/>
    <property type="project" value="TreeGrafter"/>
</dbReference>
<proteinExistence type="inferred from homology"/>
<feature type="chain" id="PRO_5035906443" evidence="2">
    <location>
        <begin position="27"/>
        <end position="254"/>
    </location>
</feature>
<comment type="caution">
    <text evidence="3">The sequence shown here is derived from an EMBL/GenBank/DDBJ whole genome shotgun (WGS) entry which is preliminary data.</text>
</comment>
<gene>
    <name evidence="3" type="ORF">KP509_33G052400</name>
</gene>
<evidence type="ECO:0000313" key="4">
    <source>
        <dbReference type="Proteomes" id="UP000825935"/>
    </source>
</evidence>
<reference evidence="3" key="1">
    <citation type="submission" date="2021-08" db="EMBL/GenBank/DDBJ databases">
        <title>WGS assembly of Ceratopteris richardii.</title>
        <authorList>
            <person name="Marchant D.B."/>
            <person name="Chen G."/>
            <person name="Jenkins J."/>
            <person name="Shu S."/>
            <person name="Leebens-Mack J."/>
            <person name="Grimwood J."/>
            <person name="Schmutz J."/>
            <person name="Soltis P."/>
            <person name="Soltis D."/>
            <person name="Chen Z.-H."/>
        </authorList>
    </citation>
    <scope>NUCLEOTIDE SEQUENCE</scope>
    <source>
        <strain evidence="3">Whitten #5841</strain>
        <tissue evidence="3">Leaf</tissue>
    </source>
</reference>
<dbReference type="Gene3D" id="3.40.50.2000">
    <property type="entry name" value="Glycogen Phosphorylase B"/>
    <property type="match status" value="1"/>
</dbReference>
<sequence length="254" mass="28468">MVDNGLLSSFHSLLVFLRWSAALIRCSRIAINHVANADQYRKGLQFAWLRILERERERERKRMKHHAIVFAWPGQGHLNPMLWFSEQLVMVGCKVTFTHSLANLERVKGAALRTAKEEKEMELNEDESREEIEFVGIDDGIDENGNRDLLGLITATDAERNGGLVTAFDSLVARLVTDKKYNTFIVSDFFMSFTQDVANKYGIPRVAVFVQSASSFACHLAVCQGFCPTPGSQLLNLLPGALPPTLNDILSAKL</sequence>
<evidence type="ECO:0000313" key="3">
    <source>
        <dbReference type="EMBL" id="KAH7285946.1"/>
    </source>
</evidence>
<dbReference type="PANTHER" id="PTHR11926:SF774">
    <property type="entry name" value="UDP-GLYCOSYLTRANSFERASE 85A1-RELATED"/>
    <property type="match status" value="1"/>
</dbReference>
<dbReference type="EMBL" id="CM035438">
    <property type="protein sequence ID" value="KAH7285946.1"/>
    <property type="molecule type" value="Genomic_DNA"/>
</dbReference>
<dbReference type="SUPFAM" id="SSF53756">
    <property type="entry name" value="UDP-Glycosyltransferase/glycogen phosphorylase"/>
    <property type="match status" value="1"/>
</dbReference>
<comment type="similarity">
    <text evidence="1">Belongs to the UDP-glycosyltransferase family.</text>
</comment>
<organism evidence="3 4">
    <name type="scientific">Ceratopteris richardii</name>
    <name type="common">Triangle waterfern</name>
    <dbReference type="NCBI Taxonomy" id="49495"/>
    <lineage>
        <taxon>Eukaryota</taxon>
        <taxon>Viridiplantae</taxon>
        <taxon>Streptophyta</taxon>
        <taxon>Embryophyta</taxon>
        <taxon>Tracheophyta</taxon>
        <taxon>Polypodiopsida</taxon>
        <taxon>Polypodiidae</taxon>
        <taxon>Polypodiales</taxon>
        <taxon>Pteridineae</taxon>
        <taxon>Pteridaceae</taxon>
        <taxon>Parkerioideae</taxon>
        <taxon>Ceratopteris</taxon>
    </lineage>
</organism>
<keyword evidence="2" id="KW-0732">Signal</keyword>
<dbReference type="OrthoDB" id="5835829at2759"/>
<evidence type="ECO:0000256" key="1">
    <source>
        <dbReference type="ARBA" id="ARBA00009995"/>
    </source>
</evidence>
<dbReference type="AlphaFoldDB" id="A0A8T2QQ26"/>
<protein>
    <submittedName>
        <fullName evidence="3">Uncharacterized protein</fullName>
    </submittedName>
</protein>
<name>A0A8T2QQ26_CERRI</name>
<dbReference type="PANTHER" id="PTHR11926">
    <property type="entry name" value="GLUCOSYL/GLUCURONOSYL TRANSFERASES"/>
    <property type="match status" value="1"/>
</dbReference>